<dbReference type="EMBL" id="MLQQ01000018">
    <property type="protein sequence ID" value="OIJ12827.1"/>
    <property type="molecule type" value="Genomic_DNA"/>
</dbReference>
<dbReference type="InterPro" id="IPR006016">
    <property type="entry name" value="UspA"/>
</dbReference>
<dbReference type="PANTHER" id="PTHR46268">
    <property type="entry name" value="STRESS RESPONSE PROTEIN NHAX"/>
    <property type="match status" value="1"/>
</dbReference>
<dbReference type="Pfam" id="PF00582">
    <property type="entry name" value="Usp"/>
    <property type="match status" value="1"/>
</dbReference>
<dbReference type="Proteomes" id="UP000180098">
    <property type="component" value="Unassembled WGS sequence"/>
</dbReference>
<name>A0A1S2LMA9_9BACI</name>
<sequence length="139" mass="15405">MFKNLLLATDGSRASMVATEKAISLAKLCQETHLTLLHIVDALPESFKKLSFFQKESVAYDQLVRTKDLLNKGNVDYTVEVITGDVIQEIISYANSGDYDVLVIGSRGLTSLQQYVLGSVSYKVVKKVKIPIFIVKESC</sequence>
<evidence type="ECO:0000313" key="4">
    <source>
        <dbReference type="Proteomes" id="UP000180098"/>
    </source>
</evidence>
<dbReference type="CDD" id="cd00293">
    <property type="entry name" value="USP-like"/>
    <property type="match status" value="1"/>
</dbReference>
<protein>
    <recommendedName>
        <fullName evidence="2">UspA domain-containing protein</fullName>
    </recommendedName>
</protein>
<dbReference type="Gene3D" id="3.40.50.620">
    <property type="entry name" value="HUPs"/>
    <property type="match status" value="1"/>
</dbReference>
<dbReference type="InterPro" id="IPR014729">
    <property type="entry name" value="Rossmann-like_a/b/a_fold"/>
</dbReference>
<gene>
    <name evidence="3" type="ORF">BKP35_09650</name>
</gene>
<evidence type="ECO:0000259" key="2">
    <source>
        <dbReference type="Pfam" id="PF00582"/>
    </source>
</evidence>
<proteinExistence type="inferred from homology"/>
<dbReference type="AlphaFoldDB" id="A0A1S2LMA9"/>
<comment type="similarity">
    <text evidence="1">Belongs to the universal stress protein A family.</text>
</comment>
<dbReference type="OrthoDB" id="9777884at2"/>
<dbReference type="SUPFAM" id="SSF52402">
    <property type="entry name" value="Adenine nucleotide alpha hydrolases-like"/>
    <property type="match status" value="1"/>
</dbReference>
<keyword evidence="4" id="KW-1185">Reference proteome</keyword>
<dbReference type="PANTHER" id="PTHR46268:SF6">
    <property type="entry name" value="UNIVERSAL STRESS PROTEIN UP12"/>
    <property type="match status" value="1"/>
</dbReference>
<organism evidence="3 4">
    <name type="scientific">Anaerobacillus arseniciselenatis</name>
    <dbReference type="NCBI Taxonomy" id="85682"/>
    <lineage>
        <taxon>Bacteria</taxon>
        <taxon>Bacillati</taxon>
        <taxon>Bacillota</taxon>
        <taxon>Bacilli</taxon>
        <taxon>Bacillales</taxon>
        <taxon>Bacillaceae</taxon>
        <taxon>Anaerobacillus</taxon>
    </lineage>
</organism>
<dbReference type="PRINTS" id="PR01438">
    <property type="entry name" value="UNVRSLSTRESS"/>
</dbReference>
<feature type="domain" description="UspA" evidence="2">
    <location>
        <begin position="1"/>
        <end position="136"/>
    </location>
</feature>
<accession>A0A1S2LMA9</accession>
<dbReference type="RefSeq" id="WP_071313134.1">
    <property type="nucleotide sequence ID" value="NZ_MLQQ01000018.1"/>
</dbReference>
<comment type="caution">
    <text evidence="3">The sequence shown here is derived from an EMBL/GenBank/DDBJ whole genome shotgun (WGS) entry which is preliminary data.</text>
</comment>
<evidence type="ECO:0000256" key="1">
    <source>
        <dbReference type="ARBA" id="ARBA00008791"/>
    </source>
</evidence>
<reference evidence="3 4" key="1">
    <citation type="submission" date="2016-10" db="EMBL/GenBank/DDBJ databases">
        <title>Draft genome sequences of four alkaliphilic bacteria belonging to the Anaerobacillus genus.</title>
        <authorList>
            <person name="Bassil N.M."/>
            <person name="Lloyd J.R."/>
        </authorList>
    </citation>
    <scope>NUCLEOTIDE SEQUENCE [LARGE SCALE GENOMIC DNA]</scope>
    <source>
        <strain evidence="3 4">DSM 15340</strain>
    </source>
</reference>
<evidence type="ECO:0000313" key="3">
    <source>
        <dbReference type="EMBL" id="OIJ12827.1"/>
    </source>
</evidence>
<dbReference type="InterPro" id="IPR006015">
    <property type="entry name" value="Universal_stress_UspA"/>
</dbReference>